<dbReference type="Proteomes" id="UP000651852">
    <property type="component" value="Unassembled WGS sequence"/>
</dbReference>
<organism evidence="2 3">
    <name type="scientific">Pseudomonas folii</name>
    <dbReference type="NCBI Taxonomy" id="2762593"/>
    <lineage>
        <taxon>Bacteria</taxon>
        <taxon>Pseudomonadati</taxon>
        <taxon>Pseudomonadota</taxon>
        <taxon>Gammaproteobacteria</taxon>
        <taxon>Pseudomonadales</taxon>
        <taxon>Pseudomonadaceae</taxon>
        <taxon>Pseudomonas</taxon>
    </lineage>
</organism>
<dbReference type="RefSeq" id="WP_187521763.1">
    <property type="nucleotide sequence ID" value="NZ_JACONW010000058.1"/>
</dbReference>
<feature type="domain" description="Dimethylamine monooxygenase subunit DmmA-like C-terminal" evidence="1">
    <location>
        <begin position="126"/>
        <end position="168"/>
    </location>
</feature>
<comment type="caution">
    <text evidence="2">The sequence shown here is derived from an EMBL/GenBank/DDBJ whole genome shotgun (WGS) entry which is preliminary data.</text>
</comment>
<reference evidence="2 3" key="1">
    <citation type="submission" date="2020-08" db="EMBL/GenBank/DDBJ databases">
        <title>Putative novel bacterial strains isolated from necrotic wheat leaf tissues caused by Xanthomonas translucens.</title>
        <authorList>
            <person name="Tambong J.T."/>
        </authorList>
    </citation>
    <scope>NUCLEOTIDE SEQUENCE [LARGE SCALE GENOMIC DNA]</scope>
    <source>
        <strain evidence="2 3">DOAB 1069</strain>
    </source>
</reference>
<dbReference type="Pfam" id="PF22289">
    <property type="entry name" value="DmmA-like_C"/>
    <property type="match status" value="1"/>
</dbReference>
<evidence type="ECO:0000313" key="2">
    <source>
        <dbReference type="EMBL" id="MBC3950828.1"/>
    </source>
</evidence>
<keyword evidence="3" id="KW-1185">Reference proteome</keyword>
<dbReference type="EMBL" id="JACONW010000058">
    <property type="protein sequence ID" value="MBC3950828.1"/>
    <property type="molecule type" value="Genomic_DNA"/>
</dbReference>
<protein>
    <recommendedName>
        <fullName evidence="1">Dimethylamine monooxygenase subunit DmmA-like C-terminal domain-containing protein</fullName>
    </recommendedName>
</protein>
<evidence type="ECO:0000259" key="1">
    <source>
        <dbReference type="Pfam" id="PF22289"/>
    </source>
</evidence>
<accession>A0ABR7B0W3</accession>
<dbReference type="NCBIfam" id="NF041259">
    <property type="entry name" value="mono_DmmA_fam"/>
    <property type="match status" value="1"/>
</dbReference>
<dbReference type="InterPro" id="IPR048037">
    <property type="entry name" value="DmmA-like_C"/>
</dbReference>
<evidence type="ECO:0000313" key="3">
    <source>
        <dbReference type="Proteomes" id="UP000651852"/>
    </source>
</evidence>
<name>A0ABR7B0W3_9PSED</name>
<sequence length="181" mass="19675">MNNPIAASRPFSLPTYDAVPPMQLSRDYLLVTQTQGLKLHAELQDRLAQARSLTHLALPELEDLQTLQGVLAEHLRNSHVGVQLHVQGDESFLWKVRTVAVDAGLLTDEITLSLNSGPGEGDSRSVFCVHCATLQDATDAALHTCCQCAVVLEVRQHFSQRLGAYIGVCADADRPYGEACA</sequence>
<proteinExistence type="predicted"/>
<gene>
    <name evidence="2" type="ORF">H8S59_13775</name>
</gene>